<dbReference type="InterPro" id="IPR004343">
    <property type="entry name" value="Plus-3_dom"/>
</dbReference>
<keyword evidence="4" id="KW-0539">Nucleus</keyword>
<reference evidence="8" key="1">
    <citation type="submission" date="2025-08" db="UniProtKB">
        <authorList>
            <consortium name="RefSeq"/>
        </authorList>
    </citation>
    <scope>IDENTIFICATION</scope>
    <source>
        <strain evidence="8">11010-0011.00</strain>
        <tissue evidence="8">Whole body</tissue>
    </source>
</reference>
<feature type="compositionally biased region" description="Polar residues" evidence="5">
    <location>
        <begin position="246"/>
        <end position="255"/>
    </location>
</feature>
<name>A0A6J2UGE1_DROLE</name>
<gene>
    <name evidence="8" type="primary">LOC115633219</name>
</gene>
<feature type="region of interest" description="Disordered" evidence="5">
    <location>
        <begin position="1"/>
        <end position="20"/>
    </location>
</feature>
<evidence type="ECO:0000259" key="6">
    <source>
        <dbReference type="PROSITE" id="PS51360"/>
    </source>
</evidence>
<evidence type="ECO:0000256" key="3">
    <source>
        <dbReference type="ARBA" id="ARBA00023163"/>
    </source>
</evidence>
<keyword evidence="7" id="KW-1185">Reference proteome</keyword>
<dbReference type="Pfam" id="PF03126">
    <property type="entry name" value="Plus-3"/>
    <property type="match status" value="1"/>
</dbReference>
<dbReference type="RefSeq" id="XP_030386468.1">
    <property type="nucleotide sequence ID" value="XM_030530608.1"/>
</dbReference>
<dbReference type="Proteomes" id="UP000504634">
    <property type="component" value="Unplaced"/>
</dbReference>
<evidence type="ECO:0000256" key="4">
    <source>
        <dbReference type="ARBA" id="ARBA00023242"/>
    </source>
</evidence>
<dbReference type="InterPro" id="IPR036128">
    <property type="entry name" value="Plus3-like_sf"/>
</dbReference>
<dbReference type="Gene3D" id="3.90.70.200">
    <property type="entry name" value="Plus-3 domain"/>
    <property type="match status" value="1"/>
</dbReference>
<evidence type="ECO:0000313" key="7">
    <source>
        <dbReference type="Proteomes" id="UP000504634"/>
    </source>
</evidence>
<dbReference type="SUPFAM" id="SSF159042">
    <property type="entry name" value="Plus3-like"/>
    <property type="match status" value="1"/>
</dbReference>
<dbReference type="PANTHER" id="PTHR13115">
    <property type="entry name" value="RNA POLYMERASE-ASSOCIATED PROTEIN RTF1 HOMOLOG"/>
    <property type="match status" value="1"/>
</dbReference>
<keyword evidence="2" id="KW-0805">Transcription regulation</keyword>
<feature type="region of interest" description="Disordered" evidence="5">
    <location>
        <begin position="241"/>
        <end position="293"/>
    </location>
</feature>
<evidence type="ECO:0000313" key="8">
    <source>
        <dbReference type="RefSeq" id="XP_030386468.1"/>
    </source>
</evidence>
<dbReference type="AlphaFoldDB" id="A0A6J2UGE1"/>
<dbReference type="GeneID" id="115633219"/>
<dbReference type="GO" id="GO:1990269">
    <property type="term" value="F:RNA polymerase II C-terminal domain phosphoserine binding"/>
    <property type="evidence" value="ECO:0007669"/>
    <property type="project" value="TreeGrafter"/>
</dbReference>
<organism evidence="7 8">
    <name type="scientific">Drosophila lebanonensis</name>
    <name type="common">Fruit fly</name>
    <name type="synonym">Scaptodrosophila lebanonensis</name>
    <dbReference type="NCBI Taxonomy" id="7225"/>
    <lineage>
        <taxon>Eukaryota</taxon>
        <taxon>Metazoa</taxon>
        <taxon>Ecdysozoa</taxon>
        <taxon>Arthropoda</taxon>
        <taxon>Hexapoda</taxon>
        <taxon>Insecta</taxon>
        <taxon>Pterygota</taxon>
        <taxon>Neoptera</taxon>
        <taxon>Endopterygota</taxon>
        <taxon>Diptera</taxon>
        <taxon>Brachycera</taxon>
        <taxon>Muscomorpha</taxon>
        <taxon>Ephydroidea</taxon>
        <taxon>Drosophilidae</taxon>
        <taxon>Scaptodrosophila</taxon>
    </lineage>
</organism>
<dbReference type="GO" id="GO:0016593">
    <property type="term" value="C:Cdc73/Paf1 complex"/>
    <property type="evidence" value="ECO:0007669"/>
    <property type="project" value="TreeGrafter"/>
</dbReference>
<accession>A0A6J2UGE1</accession>
<dbReference type="OrthoDB" id="166375at2759"/>
<feature type="domain" description="Plus3" evidence="6">
    <location>
        <begin position="56"/>
        <end position="187"/>
    </location>
</feature>
<evidence type="ECO:0000256" key="5">
    <source>
        <dbReference type="SAM" id="MobiDB-lite"/>
    </source>
</evidence>
<sequence>MHNINVHGRSPSPKKSRQETSRILQALKRLHSQSPQVDEDDRWSGQTKTSHRPRPLTSLDQLQELRLTRHRAQQLLMHPLFEQAVRGCFVRLNIKGEGERPEFHVAEVMGVAELMVGYYVDTTPTNIVLLVRLDDAIAQYEINALSNLAFLPKEFDEWRATWARLALELPTTESVVRKKIELYNALNSEMKRATFLKQNWVMPQRPTPKGGLMQRKGGIYPWDLRSEIEQLRMSLASKKEDPELQNAGSAPSNETLVEHIVGQGSGAEPESELEVKNEQVEATQSYSEGWSLY</sequence>
<proteinExistence type="predicted"/>
<dbReference type="PANTHER" id="PTHR13115:SF8">
    <property type="entry name" value="RNA POLYMERASE-ASSOCIATED PROTEIN RTF1 HOMOLOG"/>
    <property type="match status" value="1"/>
</dbReference>
<feature type="compositionally biased region" description="Polar residues" evidence="5">
    <location>
        <begin position="280"/>
        <end position="293"/>
    </location>
</feature>
<dbReference type="SMART" id="SM00719">
    <property type="entry name" value="Plus3"/>
    <property type="match status" value="1"/>
</dbReference>
<comment type="subcellular location">
    <subcellularLocation>
        <location evidence="1">Nucleus</location>
    </subcellularLocation>
</comment>
<evidence type="ECO:0000256" key="1">
    <source>
        <dbReference type="ARBA" id="ARBA00004123"/>
    </source>
</evidence>
<protein>
    <submittedName>
        <fullName evidence="8">RNA polymerase-associated protein Rtf1</fullName>
    </submittedName>
</protein>
<keyword evidence="3" id="KW-0804">Transcription</keyword>
<feature type="region of interest" description="Disordered" evidence="5">
    <location>
        <begin position="28"/>
        <end position="55"/>
    </location>
</feature>
<evidence type="ECO:0000256" key="2">
    <source>
        <dbReference type="ARBA" id="ARBA00023015"/>
    </source>
</evidence>
<dbReference type="PROSITE" id="PS51360">
    <property type="entry name" value="PLUS3"/>
    <property type="match status" value="1"/>
</dbReference>
<dbReference type="GO" id="GO:0003677">
    <property type="term" value="F:DNA binding"/>
    <property type="evidence" value="ECO:0007669"/>
    <property type="project" value="InterPro"/>
</dbReference>